<sequence>MPQFSALQLTSVVYLGISNCPNLTSIPDGISNLTSLEELLIFHCPNLKSLPDEMVSLKSLQKLSIDDCPDLAKRCEKEIGEDCPFFSQFLLGYLKNTSPLSLDHATCNITSDLMGLIIEIYSLETLRISETDLAQAGMDEDDGLVGAIRLLHSFSLSDIASGEKRDATFRSRIGIDDANRFFDFCTTGPQELSLAINGLAIPLLRGNVDYQRKKNELIRNLILYAGSRSQLATGALNTRRTCLRDGMDEDRSLVLEIGELPSFGVA</sequence>
<dbReference type="InterPro" id="IPR032675">
    <property type="entry name" value="LRR_dom_sf"/>
</dbReference>
<keyword evidence="2" id="KW-1185">Reference proteome</keyword>
<dbReference type="SUPFAM" id="SSF52047">
    <property type="entry name" value="RNI-like"/>
    <property type="match status" value="1"/>
</dbReference>
<accession>A0A8J4QWH5</accession>
<name>A0A8J4QWH5_9ROSI</name>
<dbReference type="AlphaFoldDB" id="A0A8J4QWH5"/>
<dbReference type="Gene3D" id="3.80.10.10">
    <property type="entry name" value="Ribonuclease Inhibitor"/>
    <property type="match status" value="1"/>
</dbReference>
<dbReference type="PANTHER" id="PTHR34630">
    <property type="entry name" value="OS11G0677101 PROTEIN"/>
    <property type="match status" value="1"/>
</dbReference>
<dbReference type="PANTHER" id="PTHR34630:SF106">
    <property type="entry name" value="OS04G0623066 PROTEIN"/>
    <property type="match status" value="1"/>
</dbReference>
<gene>
    <name evidence="1" type="ORF">CMV_022397</name>
</gene>
<reference evidence="1" key="1">
    <citation type="submission" date="2020-03" db="EMBL/GenBank/DDBJ databases">
        <title>Castanea mollissima Vanexum genome sequencing.</title>
        <authorList>
            <person name="Staton M."/>
        </authorList>
    </citation>
    <scope>NUCLEOTIDE SEQUENCE</scope>
    <source>
        <tissue evidence="1">Leaf</tissue>
    </source>
</reference>
<protein>
    <submittedName>
        <fullName evidence="1">Uncharacterized protein</fullName>
    </submittedName>
</protein>
<comment type="caution">
    <text evidence="1">The sequence shown here is derived from an EMBL/GenBank/DDBJ whole genome shotgun (WGS) entry which is preliminary data.</text>
</comment>
<organism evidence="1 2">
    <name type="scientific">Castanea mollissima</name>
    <name type="common">Chinese chestnut</name>
    <dbReference type="NCBI Taxonomy" id="60419"/>
    <lineage>
        <taxon>Eukaryota</taxon>
        <taxon>Viridiplantae</taxon>
        <taxon>Streptophyta</taxon>
        <taxon>Embryophyta</taxon>
        <taxon>Tracheophyta</taxon>
        <taxon>Spermatophyta</taxon>
        <taxon>Magnoliopsida</taxon>
        <taxon>eudicotyledons</taxon>
        <taxon>Gunneridae</taxon>
        <taxon>Pentapetalae</taxon>
        <taxon>rosids</taxon>
        <taxon>fabids</taxon>
        <taxon>Fagales</taxon>
        <taxon>Fagaceae</taxon>
        <taxon>Castanea</taxon>
    </lineage>
</organism>
<dbReference type="OrthoDB" id="851662at2759"/>
<evidence type="ECO:0000313" key="2">
    <source>
        <dbReference type="Proteomes" id="UP000737018"/>
    </source>
</evidence>
<dbReference type="EMBL" id="JRKL02004677">
    <property type="protein sequence ID" value="KAF3952006.1"/>
    <property type="molecule type" value="Genomic_DNA"/>
</dbReference>
<dbReference type="Proteomes" id="UP000737018">
    <property type="component" value="Unassembled WGS sequence"/>
</dbReference>
<evidence type="ECO:0000313" key="1">
    <source>
        <dbReference type="EMBL" id="KAF3952006.1"/>
    </source>
</evidence>
<proteinExistence type="predicted"/>